<dbReference type="InterPro" id="IPR020568">
    <property type="entry name" value="Ribosomal_Su5_D2-typ_SF"/>
</dbReference>
<dbReference type="InterPro" id="IPR011557">
    <property type="entry name" value="GyrB"/>
</dbReference>
<dbReference type="InterPro" id="IPR036890">
    <property type="entry name" value="HATPase_C_sf"/>
</dbReference>
<comment type="caution">
    <text evidence="12">The sequence shown here is derived from an EMBL/GenBank/DDBJ whole genome shotgun (WGS) entry which is preliminary data.</text>
</comment>
<comment type="subunit">
    <text evidence="10">Heterotetramer, composed of two GyrA and two GyrB chains. In the heterotetramer, GyrA contains the active site tyrosine that forms a transient covalent intermediate with DNA, while GyrB binds cofactors and catalyzes ATP hydrolysis.</text>
</comment>
<dbReference type="AlphaFoldDB" id="A0A840D6G3"/>
<dbReference type="GO" id="GO:0034335">
    <property type="term" value="F:DNA negative supercoiling activity"/>
    <property type="evidence" value="ECO:0007669"/>
    <property type="project" value="UniProtKB-ARBA"/>
</dbReference>
<feature type="binding site" evidence="10">
    <location>
        <position position="516"/>
    </location>
    <ligand>
        <name>Mg(2+)</name>
        <dbReference type="ChEBI" id="CHEBI:18420"/>
        <label>2</label>
    </ligand>
</feature>
<dbReference type="SMART" id="SM00433">
    <property type="entry name" value="TOP2c"/>
    <property type="match status" value="1"/>
</dbReference>
<accession>A0A840D6G3</accession>
<dbReference type="Pfam" id="PF02518">
    <property type="entry name" value="HATPase_c"/>
    <property type="match status" value="1"/>
</dbReference>
<dbReference type="InterPro" id="IPR013759">
    <property type="entry name" value="Topo_IIA_B_C"/>
</dbReference>
<gene>
    <name evidence="10" type="primary">gyrB</name>
    <name evidence="12" type="ORF">GGR06_001782</name>
</gene>
<dbReference type="InterPro" id="IPR006171">
    <property type="entry name" value="TOPRIM_dom"/>
</dbReference>
<dbReference type="SUPFAM" id="SSF55874">
    <property type="entry name" value="ATPase domain of HSP90 chaperone/DNA topoisomerase II/histidine kinase"/>
    <property type="match status" value="1"/>
</dbReference>
<dbReference type="InterPro" id="IPR013506">
    <property type="entry name" value="Topo_IIA_bsu_dom2"/>
</dbReference>
<dbReference type="InterPro" id="IPR018522">
    <property type="entry name" value="TopoIIA_CS"/>
</dbReference>
<evidence type="ECO:0000256" key="1">
    <source>
        <dbReference type="ARBA" id="ARBA00000185"/>
    </source>
</evidence>
<keyword evidence="10" id="KW-0963">Cytoplasm</keyword>
<dbReference type="PANTHER" id="PTHR45866:SF1">
    <property type="entry name" value="DNA GYRASE SUBUNIT B, MITOCHONDRIAL"/>
    <property type="match status" value="1"/>
</dbReference>
<dbReference type="Pfam" id="PF01751">
    <property type="entry name" value="Toprim"/>
    <property type="match status" value="1"/>
</dbReference>
<feature type="binding site" evidence="10">
    <location>
        <position position="514"/>
    </location>
    <ligand>
        <name>Mg(2+)</name>
        <dbReference type="ChEBI" id="CHEBI:18420"/>
        <label>1</label>
        <note>catalytic</note>
    </ligand>
</feature>
<dbReference type="InterPro" id="IPR014721">
    <property type="entry name" value="Ribsml_uS5_D2-typ_fold_subgr"/>
</dbReference>
<sequence length="652" mass="73107">MSEEQITPNNGAYSADSIQVLEGLEAVRKRPAMYIGDISIKGLHHLVYEIVDNSIDEALAGYCDHIEVTINEDNSVTVQDNGRGIPVDYHEKEKKSAMEVAMTVLHAGGKFDKGSYKVSGGLHGVGMSCVNALSSHMITQVSRDGKIYQQEYEIGKPLYNVKEVGVSDHTGTRQQFWPDKSIFIETVYDYKILASRMRELAYLNAGLRITLTDLRVVNEDGSFKSDFFHSEEGLREFVRFIESSREHLINDVIYLNTEKQGVPVEIAIMYNTGFSENIHSYVNNINTIEGGTHLAGFRRALTRTLKKYAEDSKMLEKVKVDIAGDDFREGLTAVISIKVAEPQFEGQTKTKLGNSEVMGAVDQAVGEVLTNYLEEHPKEAKMIVDKVILAATARHAARKAREMVQRKSPMSGGGLPGKLADCSDKDPIKCELFLVEGDSAGGTAKQGRNRAFQAILPLRGKILNVEKAMYHKALESDEIRNIYTALGVTIGTEEDSKEANIEKLRYHKIIIMTDADVDGSHIDTLIMTFFFRYMPQIIQNGYLYIATPPLYLCKKGRIEEYCWTDAQRQKFIETYGGGSESAIHTQRYKGLGEMNAQQLWETTMDPEHRMLKQINIDNAAEADYVFSMLMGEDVGPRREFIEENATYANIDT</sequence>
<dbReference type="PANTHER" id="PTHR45866">
    <property type="entry name" value="DNA GYRASE/TOPOISOMERASE SUBUNIT B"/>
    <property type="match status" value="1"/>
</dbReference>
<evidence type="ECO:0000256" key="10">
    <source>
        <dbReference type="HAMAP-Rule" id="MF_01898"/>
    </source>
</evidence>
<evidence type="ECO:0000313" key="13">
    <source>
        <dbReference type="Proteomes" id="UP000560658"/>
    </source>
</evidence>
<dbReference type="GO" id="GO:0005694">
    <property type="term" value="C:chromosome"/>
    <property type="evidence" value="ECO:0007669"/>
    <property type="project" value="InterPro"/>
</dbReference>
<feature type="site" description="Interaction with DNA" evidence="10">
    <location>
        <position position="461"/>
    </location>
</feature>
<comment type="catalytic activity">
    <reaction evidence="1 10">
        <text>ATP-dependent breakage, passage and rejoining of double-stranded DNA.</text>
        <dbReference type="EC" id="5.6.2.2"/>
    </reaction>
</comment>
<evidence type="ECO:0000256" key="7">
    <source>
        <dbReference type="ARBA" id="ARBA00023029"/>
    </source>
</evidence>
<dbReference type="InterPro" id="IPR013760">
    <property type="entry name" value="Topo_IIA-like_dom_sf"/>
</dbReference>
<dbReference type="NCBIfam" id="TIGR01059">
    <property type="entry name" value="gyrB"/>
    <property type="match status" value="1"/>
</dbReference>
<dbReference type="InterPro" id="IPR003594">
    <property type="entry name" value="HATPase_dom"/>
</dbReference>
<name>A0A840D6G3_9BACE</name>
<dbReference type="CDD" id="cd00822">
    <property type="entry name" value="TopoII_Trans_DNA_gyrase"/>
    <property type="match status" value="1"/>
</dbReference>
<proteinExistence type="inferred from homology"/>
<evidence type="ECO:0000259" key="11">
    <source>
        <dbReference type="PROSITE" id="PS50880"/>
    </source>
</evidence>
<dbReference type="SMART" id="SM00387">
    <property type="entry name" value="HATPase_c"/>
    <property type="match status" value="1"/>
</dbReference>
<dbReference type="CDD" id="cd03366">
    <property type="entry name" value="TOPRIM_TopoIIA_GyrB"/>
    <property type="match status" value="1"/>
</dbReference>
<keyword evidence="6 10" id="KW-0460">Magnesium</keyword>
<comment type="similarity">
    <text evidence="2 10">Belongs to the type II topoisomerase GyrB family.</text>
</comment>
<dbReference type="SUPFAM" id="SSF54211">
    <property type="entry name" value="Ribosomal protein S5 domain 2-like"/>
    <property type="match status" value="1"/>
</dbReference>
<feature type="binding site" evidence="10">
    <location>
        <position position="514"/>
    </location>
    <ligand>
        <name>Mg(2+)</name>
        <dbReference type="ChEBI" id="CHEBI:18420"/>
        <label>2</label>
    </ligand>
</feature>
<dbReference type="InterPro" id="IPR001241">
    <property type="entry name" value="Topo_IIA"/>
</dbReference>
<keyword evidence="5 10" id="KW-0067">ATP-binding</keyword>
<dbReference type="RefSeq" id="WP_044160462.1">
    <property type="nucleotide sequence ID" value="NZ_JACIER010000006.1"/>
</dbReference>
<dbReference type="SUPFAM" id="SSF56719">
    <property type="entry name" value="Type II DNA topoisomerase"/>
    <property type="match status" value="1"/>
</dbReference>
<evidence type="ECO:0000256" key="4">
    <source>
        <dbReference type="ARBA" id="ARBA00022741"/>
    </source>
</evidence>
<feature type="domain" description="Toprim" evidence="11">
    <location>
        <begin position="430"/>
        <end position="549"/>
    </location>
</feature>
<evidence type="ECO:0000256" key="8">
    <source>
        <dbReference type="ARBA" id="ARBA00023125"/>
    </source>
</evidence>
<feature type="site" description="Interaction with DNA" evidence="10">
    <location>
        <position position="464"/>
    </location>
</feature>
<dbReference type="FunFam" id="3.30.565.10:FF:000002">
    <property type="entry name" value="DNA gyrase subunit B"/>
    <property type="match status" value="1"/>
</dbReference>
<dbReference type="PRINTS" id="PR00418">
    <property type="entry name" value="TPI2FAMILY"/>
</dbReference>
<dbReference type="InterPro" id="IPR000565">
    <property type="entry name" value="Topo_IIA_B"/>
</dbReference>
<dbReference type="FunFam" id="3.40.50.670:FF:000002">
    <property type="entry name" value="DNA gyrase subunit B"/>
    <property type="match status" value="1"/>
</dbReference>
<dbReference type="GO" id="GO:0006265">
    <property type="term" value="P:DNA topological change"/>
    <property type="evidence" value="ECO:0007669"/>
    <property type="project" value="UniProtKB-UniRule"/>
</dbReference>
<dbReference type="CDD" id="cd16928">
    <property type="entry name" value="HATPase_GyrB-like"/>
    <property type="match status" value="1"/>
</dbReference>
<evidence type="ECO:0000256" key="5">
    <source>
        <dbReference type="ARBA" id="ARBA00022840"/>
    </source>
</evidence>
<dbReference type="PROSITE" id="PS00177">
    <property type="entry name" value="TOPOISOMERASE_II"/>
    <property type="match status" value="1"/>
</dbReference>
<dbReference type="Gene3D" id="3.30.565.10">
    <property type="entry name" value="Histidine kinase-like ATPase, C-terminal domain"/>
    <property type="match status" value="1"/>
</dbReference>
<dbReference type="HAMAP" id="MF_01898">
    <property type="entry name" value="GyrB"/>
    <property type="match status" value="1"/>
</dbReference>
<dbReference type="GO" id="GO:0005737">
    <property type="term" value="C:cytoplasm"/>
    <property type="evidence" value="ECO:0007669"/>
    <property type="project" value="UniProtKB-SubCell"/>
</dbReference>
<feature type="binding site" evidence="10">
    <location>
        <position position="436"/>
    </location>
    <ligand>
        <name>Mg(2+)</name>
        <dbReference type="ChEBI" id="CHEBI:18420"/>
        <label>1</label>
        <note>catalytic</note>
    </ligand>
</feature>
<keyword evidence="4 10" id="KW-0547">Nucleotide-binding</keyword>
<keyword evidence="7 10" id="KW-0799">Topoisomerase</keyword>
<dbReference type="EMBL" id="JACIER010000006">
    <property type="protein sequence ID" value="MBB4043993.1"/>
    <property type="molecule type" value="Genomic_DNA"/>
</dbReference>
<dbReference type="InterPro" id="IPR002288">
    <property type="entry name" value="DNA_gyrase_B_C"/>
</dbReference>
<dbReference type="GO" id="GO:0046872">
    <property type="term" value="F:metal ion binding"/>
    <property type="evidence" value="ECO:0007669"/>
    <property type="project" value="UniProtKB-KW"/>
</dbReference>
<keyword evidence="13" id="KW-1185">Reference proteome</keyword>
<comment type="miscellaneous">
    <text evidence="10">Few gyrases are as efficient as E.coli at forming negative supercoils. Not all organisms have 2 type II topoisomerases; in organisms with a single type II topoisomerase this enzyme also has to decatenate newly replicated chromosomes.</text>
</comment>
<keyword evidence="8" id="KW-0238">DNA-binding</keyword>
<evidence type="ECO:0000256" key="3">
    <source>
        <dbReference type="ARBA" id="ARBA00022723"/>
    </source>
</evidence>
<dbReference type="Proteomes" id="UP000560658">
    <property type="component" value="Unassembled WGS sequence"/>
</dbReference>
<dbReference type="NCBIfam" id="NF004189">
    <property type="entry name" value="PRK05644.1"/>
    <property type="match status" value="1"/>
</dbReference>
<dbReference type="GO" id="GO:0003677">
    <property type="term" value="F:DNA binding"/>
    <property type="evidence" value="ECO:0007669"/>
    <property type="project" value="UniProtKB-KW"/>
</dbReference>
<dbReference type="NCBIfam" id="NF011501">
    <property type="entry name" value="PRK14939.1"/>
    <property type="match status" value="1"/>
</dbReference>
<organism evidence="12 13">
    <name type="scientific">Bacteroides reticulotermitis</name>
    <dbReference type="NCBI Taxonomy" id="1133319"/>
    <lineage>
        <taxon>Bacteria</taxon>
        <taxon>Pseudomonadati</taxon>
        <taxon>Bacteroidota</taxon>
        <taxon>Bacteroidia</taxon>
        <taxon>Bacteroidales</taxon>
        <taxon>Bacteroidaceae</taxon>
        <taxon>Bacteroides</taxon>
    </lineage>
</organism>
<evidence type="ECO:0000313" key="12">
    <source>
        <dbReference type="EMBL" id="MBB4043993.1"/>
    </source>
</evidence>
<keyword evidence="3 10" id="KW-0479">Metal-binding</keyword>
<comment type="cofactor">
    <cofactor evidence="10">
        <name>Mg(2+)</name>
        <dbReference type="ChEBI" id="CHEBI:18420"/>
    </cofactor>
    <cofactor evidence="10">
        <name>Mn(2+)</name>
        <dbReference type="ChEBI" id="CHEBI:29035"/>
    </cofactor>
    <cofactor evidence="10">
        <name>Ca(2+)</name>
        <dbReference type="ChEBI" id="CHEBI:29108"/>
    </cofactor>
    <text evidence="10">Binds two Mg(2+) per subunit. The magnesium ions form salt bridges with both the protein and the DNA. Can also accept other divalent metal cations, such as Mn(2+) or Ca(2+).</text>
</comment>
<dbReference type="Pfam" id="PF00204">
    <property type="entry name" value="DNA_gyraseB"/>
    <property type="match status" value="1"/>
</dbReference>
<evidence type="ECO:0000256" key="2">
    <source>
        <dbReference type="ARBA" id="ARBA00010708"/>
    </source>
</evidence>
<dbReference type="Pfam" id="PF00986">
    <property type="entry name" value="DNA_gyraseB_C"/>
    <property type="match status" value="1"/>
</dbReference>
<protein>
    <recommendedName>
        <fullName evidence="10">DNA gyrase subunit B</fullName>
        <ecNumber evidence="10">5.6.2.2</ecNumber>
    </recommendedName>
</protein>
<keyword evidence="9 10" id="KW-0413">Isomerase</keyword>
<dbReference type="FunFam" id="3.30.230.10:FF:000005">
    <property type="entry name" value="DNA gyrase subunit B"/>
    <property type="match status" value="1"/>
</dbReference>
<dbReference type="Gene3D" id="3.40.50.670">
    <property type="match status" value="1"/>
</dbReference>
<evidence type="ECO:0000256" key="6">
    <source>
        <dbReference type="ARBA" id="ARBA00022842"/>
    </source>
</evidence>
<comment type="function">
    <text evidence="10">A type II topoisomerase that negatively supercoils closed circular double-stranded (ds) DNA in an ATP-dependent manner to modulate DNA topology and maintain chromosomes in an underwound state. Negative supercoiling favors strand separation, and DNA replication, transcription, recombination and repair, all of which involve strand separation. Also able to catalyze the interconversion of other topological isomers of dsDNA rings, including catenanes and knotted rings. Type II topoisomerases break and join 2 DNA strands simultaneously in an ATP-dependent manner.</text>
</comment>
<dbReference type="Gene3D" id="3.30.230.10">
    <property type="match status" value="1"/>
</dbReference>
<dbReference type="GO" id="GO:0006261">
    <property type="term" value="P:DNA-templated DNA replication"/>
    <property type="evidence" value="ECO:0007669"/>
    <property type="project" value="UniProtKB-UniRule"/>
</dbReference>
<dbReference type="InterPro" id="IPR034160">
    <property type="entry name" value="TOPRIM_GyrB"/>
</dbReference>
<dbReference type="PROSITE" id="PS50880">
    <property type="entry name" value="TOPRIM"/>
    <property type="match status" value="1"/>
</dbReference>
<evidence type="ECO:0000256" key="9">
    <source>
        <dbReference type="ARBA" id="ARBA00023235"/>
    </source>
</evidence>
<dbReference type="GO" id="GO:0005524">
    <property type="term" value="F:ATP binding"/>
    <property type="evidence" value="ECO:0007669"/>
    <property type="project" value="UniProtKB-UniRule"/>
</dbReference>
<reference evidence="12" key="1">
    <citation type="submission" date="2020-08" db="EMBL/GenBank/DDBJ databases">
        <title>Genomic Encyclopedia of Type Strains, Phase IV (KMG-IV): sequencing the most valuable type-strain genomes for metagenomic binning, comparative biology and taxonomic classification.</title>
        <authorList>
            <person name="Goeker M."/>
        </authorList>
    </citation>
    <scope>NUCLEOTIDE SEQUENCE [LARGE SCALE GENOMIC DNA]</scope>
    <source>
        <strain evidence="12">DSM 105720</strain>
    </source>
</reference>
<comment type="subcellular location">
    <subcellularLocation>
        <location evidence="10">Cytoplasm</location>
    </subcellularLocation>
</comment>
<dbReference type="EC" id="5.6.2.2" evidence="10"/>
<dbReference type="PRINTS" id="PR01159">
    <property type="entry name" value="DNAGYRASEB"/>
</dbReference>